<keyword evidence="1" id="KW-0812">Transmembrane</keyword>
<dbReference type="AlphaFoldDB" id="A0A7J5BCY8"/>
<dbReference type="OrthoDB" id="3826692at2"/>
<evidence type="ECO:0000313" key="4">
    <source>
        <dbReference type="Proteomes" id="UP000433493"/>
    </source>
</evidence>
<feature type="transmembrane region" description="Helical" evidence="1">
    <location>
        <begin position="6"/>
        <end position="25"/>
    </location>
</feature>
<gene>
    <name evidence="3" type="ORF">F8O05_04615</name>
</gene>
<dbReference type="EMBL" id="WBKB01000002">
    <property type="protein sequence ID" value="KAB1644075.1"/>
    <property type="molecule type" value="Genomic_DNA"/>
</dbReference>
<dbReference type="Proteomes" id="UP000433493">
    <property type="component" value="Unassembled WGS sequence"/>
</dbReference>
<evidence type="ECO:0000313" key="3">
    <source>
        <dbReference type="EMBL" id="KAB1644075.1"/>
    </source>
</evidence>
<name>A0A7J5BCY8_9MICO</name>
<protein>
    <recommendedName>
        <fullName evidence="2">PH domain-containing protein</fullName>
    </recommendedName>
</protein>
<dbReference type="RefSeq" id="WP_158051578.1">
    <property type="nucleotide sequence ID" value="NZ_WBKB01000002.1"/>
</dbReference>
<organism evidence="3 4">
    <name type="scientific">Gulosibacter chungangensis</name>
    <dbReference type="NCBI Taxonomy" id="979746"/>
    <lineage>
        <taxon>Bacteria</taxon>
        <taxon>Bacillati</taxon>
        <taxon>Actinomycetota</taxon>
        <taxon>Actinomycetes</taxon>
        <taxon>Micrococcales</taxon>
        <taxon>Microbacteriaceae</taxon>
        <taxon>Gulosibacter</taxon>
    </lineage>
</organism>
<dbReference type="Pfam" id="PF25362">
    <property type="entry name" value="bPH_11"/>
    <property type="match status" value="1"/>
</dbReference>
<keyword evidence="4" id="KW-1185">Reference proteome</keyword>
<keyword evidence="1" id="KW-1133">Transmembrane helix</keyword>
<comment type="caution">
    <text evidence="3">The sequence shown here is derived from an EMBL/GenBank/DDBJ whole genome shotgun (WGS) entry which is preliminary data.</text>
</comment>
<reference evidence="3 4" key="1">
    <citation type="submission" date="2019-09" db="EMBL/GenBank/DDBJ databases">
        <title>Phylogeny of genus Pseudoclavibacter and closely related genus.</title>
        <authorList>
            <person name="Li Y."/>
        </authorList>
    </citation>
    <scope>NUCLEOTIDE SEQUENCE [LARGE SCALE GENOMIC DNA]</scope>
    <source>
        <strain evidence="3 4">KCTC 13959</strain>
    </source>
</reference>
<evidence type="ECO:0000256" key="1">
    <source>
        <dbReference type="SAM" id="Phobius"/>
    </source>
</evidence>
<keyword evidence="1" id="KW-0472">Membrane</keyword>
<dbReference type="InterPro" id="IPR057446">
    <property type="entry name" value="PH_bac"/>
</dbReference>
<feature type="domain" description="PH" evidence="2">
    <location>
        <begin position="36"/>
        <end position="158"/>
    </location>
</feature>
<proteinExistence type="predicted"/>
<accession>A0A7J5BCY8</accession>
<evidence type="ECO:0000259" key="2">
    <source>
        <dbReference type="Pfam" id="PF25362"/>
    </source>
</evidence>
<sequence length="173" mass="18836">MGPIVWTVGIILGIAIIVGAMWLGWNRRRRRQVSIPPAPELPEHLSEPSFAVDDAHYVATSVTGNALNRIAVRPLAYRGRAVIEVHPSGVAIGVTGERPFFIPSDAITLVARTQATIDRAVEPNGLIAVQWNIGPEHSVETFIRVVNPSARAELLEAITNISDLSNATREEHK</sequence>